<name>A0A9J5WW91_SOLCO</name>
<dbReference type="AlphaFoldDB" id="A0A9J5WW91"/>
<dbReference type="InterPro" id="IPR006527">
    <property type="entry name" value="F-box-assoc_dom_typ1"/>
</dbReference>
<dbReference type="OrthoDB" id="5314306at2759"/>
<dbReference type="PANTHER" id="PTHR31672">
    <property type="entry name" value="BNACNNG10540D PROTEIN"/>
    <property type="match status" value="1"/>
</dbReference>
<sequence>MAADSESFYFPHEVVTEILLKLPAKSLIRFTVVCKSWYSLITSFPFISAHFAQTPQSDTIFVRRYDSSCNREHYSLFEDSKNRPFYLNFTSELHFPFNCPLGYFRIVGSCNGILCLSDDLFGELRSLILWNPSIQKFITLPMPSINPQSPHMFVFGFGADLRESDDYKLVRLVYRKNDDVLYNDPPEIEIYSINSGVWRRVIGVEIKHFIVEFMWSQVFVNGNVHWIAYDLVANGGDLRSLVMTFSIADEVFGEIMLPDALVGVIATNLSIMLFEESLVVVKYEREIDGASCEVWVMKQYGVLESWSRLYRINLVAGMEKIVGFRNNGEVLFSTRSNDLVSYDPNSGRNRGLRIQGSSRSFYAQNYTESLILLKGNSVVSAVVASYVCSGFGADLPETDDFKLVKLVYHMNDGFVYSGPPEIEIYSINSGVWRRVVGVEIKNCMVKFLSPQAFVNGVVHWIASDVVVNGGDLWSLVKTCSIADEVFGEIMLPDALVGVTTTNLSIMLFEESLAVVKYGSEIGGDSCEVWVMKQYGVLESWSRLYHINLVAGTDKVVGFRNNGEVLFSTRRNDLSSYDPNSGRNTSLGIQGISSLFYVQNYRESLILFDRNNANSDGFLGGMEVYGLNE</sequence>
<keyword evidence="3" id="KW-1185">Reference proteome</keyword>
<comment type="caution">
    <text evidence="2">The sequence shown here is derived from an EMBL/GenBank/DDBJ whole genome shotgun (WGS) entry which is preliminary data.</text>
</comment>
<feature type="domain" description="F-box" evidence="1">
    <location>
        <begin position="4"/>
        <end position="54"/>
    </location>
</feature>
<dbReference type="InterPro" id="IPR050796">
    <property type="entry name" value="SCF_F-box_component"/>
</dbReference>
<dbReference type="PROSITE" id="PS50181">
    <property type="entry name" value="FBOX"/>
    <property type="match status" value="1"/>
</dbReference>
<evidence type="ECO:0000313" key="2">
    <source>
        <dbReference type="EMBL" id="KAG5579222.1"/>
    </source>
</evidence>
<dbReference type="NCBIfam" id="TIGR01640">
    <property type="entry name" value="F_box_assoc_1"/>
    <property type="match status" value="2"/>
</dbReference>
<dbReference type="InterPro" id="IPR036047">
    <property type="entry name" value="F-box-like_dom_sf"/>
</dbReference>
<gene>
    <name evidence="2" type="ORF">H5410_049849</name>
</gene>
<dbReference type="SMART" id="SM00256">
    <property type="entry name" value="FBOX"/>
    <property type="match status" value="1"/>
</dbReference>
<accession>A0A9J5WW91</accession>
<proteinExistence type="predicted"/>
<dbReference type="CDD" id="cd22157">
    <property type="entry name" value="F-box_AtFBW1-like"/>
    <property type="match status" value="1"/>
</dbReference>
<reference evidence="2 3" key="1">
    <citation type="submission" date="2020-09" db="EMBL/GenBank/DDBJ databases">
        <title>De no assembly of potato wild relative species, Solanum commersonii.</title>
        <authorList>
            <person name="Cho K."/>
        </authorList>
    </citation>
    <scope>NUCLEOTIDE SEQUENCE [LARGE SCALE GENOMIC DNA]</scope>
    <source>
        <strain evidence="2">LZ3.2</strain>
        <tissue evidence="2">Leaf</tissue>
    </source>
</reference>
<dbReference type="SUPFAM" id="SSF81383">
    <property type="entry name" value="F-box domain"/>
    <property type="match status" value="1"/>
</dbReference>
<dbReference type="InterPro" id="IPR001810">
    <property type="entry name" value="F-box_dom"/>
</dbReference>
<organism evidence="2 3">
    <name type="scientific">Solanum commersonii</name>
    <name type="common">Commerson's wild potato</name>
    <name type="synonym">Commerson's nightshade</name>
    <dbReference type="NCBI Taxonomy" id="4109"/>
    <lineage>
        <taxon>Eukaryota</taxon>
        <taxon>Viridiplantae</taxon>
        <taxon>Streptophyta</taxon>
        <taxon>Embryophyta</taxon>
        <taxon>Tracheophyta</taxon>
        <taxon>Spermatophyta</taxon>
        <taxon>Magnoliopsida</taxon>
        <taxon>eudicotyledons</taxon>
        <taxon>Gunneridae</taxon>
        <taxon>Pentapetalae</taxon>
        <taxon>asterids</taxon>
        <taxon>lamiids</taxon>
        <taxon>Solanales</taxon>
        <taxon>Solanaceae</taxon>
        <taxon>Solanoideae</taxon>
        <taxon>Solaneae</taxon>
        <taxon>Solanum</taxon>
    </lineage>
</organism>
<dbReference type="Pfam" id="PF07734">
    <property type="entry name" value="FBA_1"/>
    <property type="match status" value="2"/>
</dbReference>
<dbReference type="Proteomes" id="UP000824120">
    <property type="component" value="Chromosome 10"/>
</dbReference>
<dbReference type="Pfam" id="PF00646">
    <property type="entry name" value="F-box"/>
    <property type="match status" value="1"/>
</dbReference>
<evidence type="ECO:0000259" key="1">
    <source>
        <dbReference type="PROSITE" id="PS50181"/>
    </source>
</evidence>
<protein>
    <recommendedName>
        <fullName evidence="1">F-box domain-containing protein</fullName>
    </recommendedName>
</protein>
<dbReference type="PANTHER" id="PTHR31672:SF10">
    <property type="entry name" value="F-BOX DOMAIN-CONTAINING PROTEIN"/>
    <property type="match status" value="1"/>
</dbReference>
<dbReference type="EMBL" id="JACXVP010000010">
    <property type="protein sequence ID" value="KAG5579222.1"/>
    <property type="molecule type" value="Genomic_DNA"/>
</dbReference>
<dbReference type="Gene3D" id="1.20.1280.50">
    <property type="match status" value="1"/>
</dbReference>
<dbReference type="InterPro" id="IPR017451">
    <property type="entry name" value="F-box-assoc_interact_dom"/>
</dbReference>
<evidence type="ECO:0000313" key="3">
    <source>
        <dbReference type="Proteomes" id="UP000824120"/>
    </source>
</evidence>